<gene>
    <name evidence="1" type="ORF">AYI70_g5174</name>
</gene>
<protein>
    <submittedName>
        <fullName evidence="1">Uncharacterized protein</fullName>
    </submittedName>
</protein>
<dbReference type="EMBL" id="LSSN01001667">
    <property type="protein sequence ID" value="OMJ18742.1"/>
    <property type="molecule type" value="Genomic_DNA"/>
</dbReference>
<organism evidence="1 2">
    <name type="scientific">Smittium culicis</name>
    <dbReference type="NCBI Taxonomy" id="133412"/>
    <lineage>
        <taxon>Eukaryota</taxon>
        <taxon>Fungi</taxon>
        <taxon>Fungi incertae sedis</taxon>
        <taxon>Zoopagomycota</taxon>
        <taxon>Kickxellomycotina</taxon>
        <taxon>Harpellomycetes</taxon>
        <taxon>Harpellales</taxon>
        <taxon>Legeriomycetaceae</taxon>
        <taxon>Smittium</taxon>
    </lineage>
</organism>
<reference evidence="1 2" key="1">
    <citation type="submission" date="2017-01" db="EMBL/GenBank/DDBJ databases">
        <authorList>
            <person name="Mah S.A."/>
            <person name="Swanson W.J."/>
            <person name="Moy G.W."/>
            <person name="Vacquier V.D."/>
        </authorList>
    </citation>
    <scope>NUCLEOTIDE SEQUENCE [LARGE SCALE GENOMIC DNA]</scope>
    <source>
        <strain evidence="1 2">GSMNP</strain>
    </source>
</reference>
<comment type="caution">
    <text evidence="1">The sequence shown here is derived from an EMBL/GenBank/DDBJ whole genome shotgun (WGS) entry which is preliminary data.</text>
</comment>
<name>A0A1R1XVR9_9FUNG</name>
<sequence length="89" mass="10053">MDFTGEVDEYQFQRTFGDYICAASRTSIESFITSGAEVHLISRSTGSIGPSYATNSCDSSSYRPQKWKITVRKEKIFDSDGLVDQRRIL</sequence>
<accession>A0A1R1XVR9</accession>
<keyword evidence="2" id="KW-1185">Reference proteome</keyword>
<proteinExistence type="predicted"/>
<evidence type="ECO:0000313" key="2">
    <source>
        <dbReference type="Proteomes" id="UP000187283"/>
    </source>
</evidence>
<dbReference type="Proteomes" id="UP000187283">
    <property type="component" value="Unassembled WGS sequence"/>
</dbReference>
<evidence type="ECO:0000313" key="1">
    <source>
        <dbReference type="EMBL" id="OMJ18742.1"/>
    </source>
</evidence>
<dbReference type="AlphaFoldDB" id="A0A1R1XVR9"/>